<evidence type="ECO:0000259" key="4">
    <source>
        <dbReference type="Pfam" id="PF04500"/>
    </source>
</evidence>
<proteinExistence type="predicted"/>
<sequence>MEILPGRQKGTHTYVYDDYLYSKDNRYDNVFRCNSRRTTKCPGNAIVQDNKVTLKEHNHPKLPFIKAQLEMKEEMLRLSRETNTGLKEIFDSICRRNPDAGQYLSFATIRCSMHREREKSRPSVPNTLESLYDILENSDIIQNIYKDKVVTTDGKSAIILSTNYLLQALSSTTEIYVDGTFSVLPRKPHIAQLYSVHIRYMDTGIATLFILCDVRTTTLYDALWDKITQLVPQLEQNIKFIMSDFETAAVKSLNKKFPNANLTGCWFHFNQAVLRKWRKLRLSNIPKTVLSMTMTLPLLPPNMFQEALLIIQTEADLLAGEHPDILQFMSYLRLTWSNMASKISTYHCPVRTNNIVESFHNIAVQKLGTRN</sequence>
<evidence type="ECO:0000313" key="6">
    <source>
        <dbReference type="EMBL" id="TGZ46497.1"/>
    </source>
</evidence>
<feature type="domain" description="MULE transposase" evidence="5">
    <location>
        <begin position="177"/>
        <end position="271"/>
    </location>
</feature>
<name>A0A4S2KFG0_9HYME</name>
<feature type="domain" description="FLYWCH-type" evidence="4">
    <location>
        <begin position="8"/>
        <end position="59"/>
    </location>
</feature>
<reference evidence="6 7" key="1">
    <citation type="journal article" date="2019" name="Philos. Trans. R. Soc. Lond., B, Biol. Sci.">
        <title>Ant behaviour and brain gene expression of defending hosts depend on the ecological success of the intruding social parasite.</title>
        <authorList>
            <person name="Kaur R."/>
            <person name="Stoldt M."/>
            <person name="Jongepier E."/>
            <person name="Feldmeyer B."/>
            <person name="Menzel F."/>
            <person name="Bornberg-Bauer E."/>
            <person name="Foitzik S."/>
        </authorList>
    </citation>
    <scope>NUCLEOTIDE SEQUENCE [LARGE SCALE GENOMIC DNA]</scope>
    <source>
        <tissue evidence="6">Whole body</tissue>
    </source>
</reference>
<accession>A0A4S2KFG0</accession>
<evidence type="ECO:0000256" key="1">
    <source>
        <dbReference type="ARBA" id="ARBA00022723"/>
    </source>
</evidence>
<dbReference type="InterPro" id="IPR007588">
    <property type="entry name" value="Znf_FLYWCH"/>
</dbReference>
<gene>
    <name evidence="6" type="ORF">DBV15_11691</name>
</gene>
<dbReference type="Proteomes" id="UP000310200">
    <property type="component" value="Unassembled WGS sequence"/>
</dbReference>
<dbReference type="EMBL" id="QBLH01002873">
    <property type="protein sequence ID" value="TGZ46497.1"/>
    <property type="molecule type" value="Genomic_DNA"/>
</dbReference>
<evidence type="ECO:0000256" key="2">
    <source>
        <dbReference type="ARBA" id="ARBA00022771"/>
    </source>
</evidence>
<keyword evidence="7" id="KW-1185">Reference proteome</keyword>
<feature type="non-terminal residue" evidence="6">
    <location>
        <position position="371"/>
    </location>
</feature>
<evidence type="ECO:0000256" key="3">
    <source>
        <dbReference type="ARBA" id="ARBA00022833"/>
    </source>
</evidence>
<dbReference type="Pfam" id="PF10551">
    <property type="entry name" value="MULE"/>
    <property type="match status" value="1"/>
</dbReference>
<dbReference type="InterPro" id="IPR018289">
    <property type="entry name" value="MULE_transposase_dom"/>
</dbReference>
<comment type="caution">
    <text evidence="6">The sequence shown here is derived from an EMBL/GenBank/DDBJ whole genome shotgun (WGS) entry which is preliminary data.</text>
</comment>
<evidence type="ECO:0008006" key="8">
    <source>
        <dbReference type="Google" id="ProtNLM"/>
    </source>
</evidence>
<keyword evidence="3" id="KW-0862">Zinc</keyword>
<evidence type="ECO:0000259" key="5">
    <source>
        <dbReference type="Pfam" id="PF10551"/>
    </source>
</evidence>
<dbReference type="Pfam" id="PF04500">
    <property type="entry name" value="FLYWCH"/>
    <property type="match status" value="1"/>
</dbReference>
<evidence type="ECO:0000313" key="7">
    <source>
        <dbReference type="Proteomes" id="UP000310200"/>
    </source>
</evidence>
<dbReference type="GO" id="GO:0008270">
    <property type="term" value="F:zinc ion binding"/>
    <property type="evidence" value="ECO:0007669"/>
    <property type="project" value="UniProtKB-KW"/>
</dbReference>
<dbReference type="Gene3D" id="2.20.25.240">
    <property type="match status" value="1"/>
</dbReference>
<organism evidence="6 7">
    <name type="scientific">Temnothorax longispinosus</name>
    <dbReference type="NCBI Taxonomy" id="300112"/>
    <lineage>
        <taxon>Eukaryota</taxon>
        <taxon>Metazoa</taxon>
        <taxon>Ecdysozoa</taxon>
        <taxon>Arthropoda</taxon>
        <taxon>Hexapoda</taxon>
        <taxon>Insecta</taxon>
        <taxon>Pterygota</taxon>
        <taxon>Neoptera</taxon>
        <taxon>Endopterygota</taxon>
        <taxon>Hymenoptera</taxon>
        <taxon>Apocrita</taxon>
        <taxon>Aculeata</taxon>
        <taxon>Formicoidea</taxon>
        <taxon>Formicidae</taxon>
        <taxon>Myrmicinae</taxon>
        <taxon>Temnothorax</taxon>
    </lineage>
</organism>
<keyword evidence="2" id="KW-0863">Zinc-finger</keyword>
<dbReference type="AlphaFoldDB" id="A0A4S2KFG0"/>
<keyword evidence="1" id="KW-0479">Metal-binding</keyword>
<protein>
    <recommendedName>
        <fullName evidence="8">MULE transposase domain-containing protein</fullName>
    </recommendedName>
</protein>